<proteinExistence type="predicted"/>
<evidence type="ECO:0008006" key="3">
    <source>
        <dbReference type="Google" id="ProtNLM"/>
    </source>
</evidence>
<dbReference type="KEGG" id="more:E1B28_010634"/>
<dbReference type="EMBL" id="CM032186">
    <property type="protein sequence ID" value="KAG7091615.1"/>
    <property type="molecule type" value="Genomic_DNA"/>
</dbReference>
<keyword evidence="2" id="KW-1185">Reference proteome</keyword>
<name>A0A9P7RY70_9AGAR</name>
<gene>
    <name evidence="1" type="ORF">E1B28_010634</name>
</gene>
<accession>A0A9P7RY70</accession>
<evidence type="ECO:0000313" key="2">
    <source>
        <dbReference type="Proteomes" id="UP001049176"/>
    </source>
</evidence>
<dbReference type="RefSeq" id="XP_043008085.1">
    <property type="nucleotide sequence ID" value="XM_043155613.1"/>
</dbReference>
<dbReference type="AlphaFoldDB" id="A0A9P7RY70"/>
<reference evidence="1" key="1">
    <citation type="journal article" date="2021" name="Genome Biol. Evol.">
        <title>The assembled and annotated genome of the fairy-ring fungus Marasmius oreades.</title>
        <authorList>
            <person name="Hiltunen M."/>
            <person name="Ament-Velasquez S.L."/>
            <person name="Johannesson H."/>
        </authorList>
    </citation>
    <scope>NUCLEOTIDE SEQUENCE</scope>
    <source>
        <strain evidence="1">03SP1</strain>
    </source>
</reference>
<dbReference type="Proteomes" id="UP001049176">
    <property type="component" value="Chromosome 6"/>
</dbReference>
<protein>
    <recommendedName>
        <fullName evidence="3">BTB domain-containing protein</fullName>
    </recommendedName>
</protein>
<organism evidence="1 2">
    <name type="scientific">Marasmius oreades</name>
    <name type="common">fairy-ring Marasmius</name>
    <dbReference type="NCBI Taxonomy" id="181124"/>
    <lineage>
        <taxon>Eukaryota</taxon>
        <taxon>Fungi</taxon>
        <taxon>Dikarya</taxon>
        <taxon>Basidiomycota</taxon>
        <taxon>Agaricomycotina</taxon>
        <taxon>Agaricomycetes</taxon>
        <taxon>Agaricomycetidae</taxon>
        <taxon>Agaricales</taxon>
        <taxon>Marasmiineae</taxon>
        <taxon>Marasmiaceae</taxon>
        <taxon>Marasmius</taxon>
    </lineage>
</organism>
<dbReference type="GeneID" id="66079710"/>
<evidence type="ECO:0000313" key="1">
    <source>
        <dbReference type="EMBL" id="KAG7091615.1"/>
    </source>
</evidence>
<dbReference type="OrthoDB" id="3184970at2759"/>
<comment type="caution">
    <text evidence="1">The sequence shown here is derived from an EMBL/GenBank/DDBJ whole genome shotgun (WGS) entry which is preliminary data.</text>
</comment>
<sequence>MPRILPNKPDAVEIPACHVSDCPLTVDLVLKTSDGKKLGAHSRNLEVYNTAFPCLDSVTHRIEDLVELAEDAETLKLLLEYSHNCKHSDLRKLDVDVVIAFATAAEKYGNFFASEVCKVAMRDFQRFKSANHSLAVLAFRAFHGDLEEIERLAGRTVNLPLSTVWTYCKKDPLFFYIWTEFREQWRISQKVFSRALNKTPRSSDTETKQLKIIRALVAECVVSRFDVDALDNAITTARV</sequence>